<evidence type="ECO:0000256" key="1">
    <source>
        <dbReference type="SAM" id="Coils"/>
    </source>
</evidence>
<keyword evidence="3" id="KW-0238">DNA-binding</keyword>
<name>A0ABY4VHH6_9GAMM</name>
<feature type="domain" description="KfrA N-terminal DNA-binding" evidence="2">
    <location>
        <begin position="7"/>
        <end position="113"/>
    </location>
</feature>
<accession>A0ABY4VHH6</accession>
<proteinExistence type="predicted"/>
<organism evidence="3 4">
    <name type="scientific">Microbulbifer variabilis</name>
    <dbReference type="NCBI Taxonomy" id="266805"/>
    <lineage>
        <taxon>Bacteria</taxon>
        <taxon>Pseudomonadati</taxon>
        <taxon>Pseudomonadota</taxon>
        <taxon>Gammaproteobacteria</taxon>
        <taxon>Cellvibrionales</taxon>
        <taxon>Microbulbiferaceae</taxon>
        <taxon>Microbulbifer</taxon>
    </lineage>
</organism>
<evidence type="ECO:0000313" key="3">
    <source>
        <dbReference type="EMBL" id="USD23547.1"/>
    </source>
</evidence>
<dbReference type="EMBL" id="CP092418">
    <property type="protein sequence ID" value="USD23547.1"/>
    <property type="molecule type" value="Genomic_DNA"/>
</dbReference>
<dbReference type="InterPro" id="IPR021104">
    <property type="entry name" value="KfrA_DNA-bd_N"/>
</dbReference>
<dbReference type="RefSeq" id="WP_252085892.1">
    <property type="nucleotide sequence ID" value="NZ_CP092418.1"/>
</dbReference>
<dbReference type="Pfam" id="PF11740">
    <property type="entry name" value="KfrA_N"/>
    <property type="match status" value="1"/>
</dbReference>
<feature type="coiled-coil region" evidence="1">
    <location>
        <begin position="78"/>
        <end position="341"/>
    </location>
</feature>
<sequence length="351" mass="40227">MARTGVTYLDIVQAAKAIKARGEEPTVDRVRAQLGTGSKSTIAPLLKRWRSESASNTDSSGLPRDLVDALKGLHQRIQEAASKQVEELQQEFLVQEKEITSQLEELRATSNQQAASIRDLEHRLSSTEAEKRRFKQSLQETQTALEKSEYQKQEAMQRIAEQKVMIEEVKQENRDVREHFEHFQQRTANDRQYERDQYRSAAEQLKGQIAVLTEQLTLSERRFNEQELLYKQGQALIAEINREKQQLSEQVGVASTEAANLREQAEEQACELKDRQAEVASLREQISKLQREGSSAQKEVQLQQSALNRLELELTTTKDRLEQLADENRTLIQEKAVIQGQFSQLENSLKP</sequence>
<reference evidence="3" key="1">
    <citation type="submission" date="2022-02" db="EMBL/GenBank/DDBJ databases">
        <title>Coral-associated bacteria.</title>
        <authorList>
            <person name="Tang K."/>
            <person name="Wang X."/>
        </authorList>
    </citation>
    <scope>NUCLEOTIDE SEQUENCE</scope>
    <source>
        <strain evidence="3">SCSIO 43006</strain>
    </source>
</reference>
<protein>
    <submittedName>
        <fullName evidence="3">DNA-binding protein</fullName>
    </submittedName>
</protein>
<gene>
    <name evidence="3" type="ORF">MJO52_10510</name>
</gene>
<evidence type="ECO:0000313" key="4">
    <source>
        <dbReference type="Proteomes" id="UP001055658"/>
    </source>
</evidence>
<keyword evidence="4" id="KW-1185">Reference proteome</keyword>
<evidence type="ECO:0000259" key="2">
    <source>
        <dbReference type="Pfam" id="PF11740"/>
    </source>
</evidence>
<keyword evidence="1" id="KW-0175">Coiled coil</keyword>
<dbReference type="Proteomes" id="UP001055658">
    <property type="component" value="Chromosome"/>
</dbReference>
<dbReference type="GO" id="GO:0003677">
    <property type="term" value="F:DNA binding"/>
    <property type="evidence" value="ECO:0007669"/>
    <property type="project" value="UniProtKB-KW"/>
</dbReference>